<reference evidence="2" key="1">
    <citation type="submission" date="2015-06" db="EMBL/GenBank/DDBJ databases">
        <title>Complete genome sequence and metabolic analysis of phthalate degradation pathway in Gordonia sp. QH-11.</title>
        <authorList>
            <person name="Jin D."/>
            <person name="Kong X."/>
            <person name="Bai Z."/>
        </authorList>
    </citation>
    <scope>NUCLEOTIDE SEQUENCE [LARGE SCALE GENOMIC DNA]</scope>
    <source>
        <strain evidence="2">QH-11</strain>
    </source>
</reference>
<dbReference type="PATRIC" id="fig|1136941.3.peg.98"/>
<organism evidence="1 2">
    <name type="scientific">Gordonia phthalatica</name>
    <dbReference type="NCBI Taxonomy" id="1136941"/>
    <lineage>
        <taxon>Bacteria</taxon>
        <taxon>Bacillati</taxon>
        <taxon>Actinomycetota</taxon>
        <taxon>Actinomycetes</taxon>
        <taxon>Mycobacteriales</taxon>
        <taxon>Gordoniaceae</taxon>
        <taxon>Gordonia</taxon>
    </lineage>
</organism>
<keyword evidence="2" id="KW-1185">Reference proteome</keyword>
<dbReference type="Proteomes" id="UP000063789">
    <property type="component" value="Chromosome"/>
</dbReference>
<name>A0A0N7FU36_9ACTN</name>
<dbReference type="InterPro" id="IPR051917">
    <property type="entry name" value="Transposase-Integrase"/>
</dbReference>
<evidence type="ECO:0008006" key="3">
    <source>
        <dbReference type="Google" id="ProtNLM"/>
    </source>
</evidence>
<dbReference type="PANTHER" id="PTHR10948">
    <property type="entry name" value="TRANSPOSASE"/>
    <property type="match status" value="1"/>
</dbReference>
<accession>A0A0N7FU36</accession>
<protein>
    <recommendedName>
        <fullName evidence="3">Transposase</fullName>
    </recommendedName>
</protein>
<sequence length="64" mass="7464">MVLTEPNTHLIREYLPKGTEIPSDQLYLEAIARELNERPRQCLGFYTPREVFERLLKDNVASTS</sequence>
<gene>
    <name evidence="1" type="ORF">ACH46_00480</name>
</gene>
<dbReference type="RefSeq" id="WP_062391208.1">
    <property type="nucleotide sequence ID" value="NZ_CP011853.1"/>
</dbReference>
<dbReference type="AlphaFoldDB" id="A0A0N7FU36"/>
<dbReference type="KEGG" id="goq:ACH46_00480"/>
<dbReference type="GO" id="GO:0004803">
    <property type="term" value="F:transposase activity"/>
    <property type="evidence" value="ECO:0007669"/>
    <property type="project" value="TreeGrafter"/>
</dbReference>
<dbReference type="PANTHER" id="PTHR10948:SF23">
    <property type="entry name" value="TRANSPOSASE INSI FOR INSERTION SEQUENCE ELEMENT IS30A-RELATED"/>
    <property type="match status" value="1"/>
</dbReference>
<evidence type="ECO:0000313" key="1">
    <source>
        <dbReference type="EMBL" id="ALG83263.1"/>
    </source>
</evidence>
<dbReference type="GO" id="GO:0005829">
    <property type="term" value="C:cytosol"/>
    <property type="evidence" value="ECO:0007669"/>
    <property type="project" value="TreeGrafter"/>
</dbReference>
<reference evidence="1 2" key="2">
    <citation type="journal article" date="2017" name="Int. J. Syst. Evol. Microbiol.">
        <title>Gordonia phthalatica sp. nov., a di-n-butyl phthalate-degrading bacterium isolated from activated sludge.</title>
        <authorList>
            <person name="Jin D."/>
            <person name="Kong X."/>
            <person name="Jia M."/>
            <person name="Yu X."/>
            <person name="Wang X."/>
            <person name="Zhuang X."/>
            <person name="Deng Y."/>
            <person name="Bai Z."/>
        </authorList>
    </citation>
    <scope>NUCLEOTIDE SEQUENCE [LARGE SCALE GENOMIC DNA]</scope>
    <source>
        <strain evidence="1 2">QH-11</strain>
    </source>
</reference>
<proteinExistence type="predicted"/>
<dbReference type="EMBL" id="CP011853">
    <property type="protein sequence ID" value="ALG83263.1"/>
    <property type="molecule type" value="Genomic_DNA"/>
</dbReference>
<dbReference type="GO" id="GO:0032196">
    <property type="term" value="P:transposition"/>
    <property type="evidence" value="ECO:0007669"/>
    <property type="project" value="TreeGrafter"/>
</dbReference>
<evidence type="ECO:0000313" key="2">
    <source>
        <dbReference type="Proteomes" id="UP000063789"/>
    </source>
</evidence>
<dbReference type="STRING" id="1136941.ACH46_00480"/>